<reference evidence="9 10" key="1">
    <citation type="journal article" date="2018" name="Front. Microbiol.">
        <title>Genome Sequencing of Streptomyces atratus SCSIOZH16 and Activation Production of Nocardamine via Metabolic Engineering.</title>
        <authorList>
            <person name="Li Y."/>
            <person name="Zhang C."/>
            <person name="Liu C."/>
            <person name="Ju J."/>
            <person name="Ma J."/>
        </authorList>
    </citation>
    <scope>NUCLEOTIDE SEQUENCE [LARGE SCALE GENOMIC DNA]</scope>
    <source>
        <strain evidence="9 10">SCSIO_ZH16</strain>
    </source>
</reference>
<dbReference type="Proteomes" id="UP000252698">
    <property type="component" value="Chromosome"/>
</dbReference>
<evidence type="ECO:0000313" key="9">
    <source>
        <dbReference type="EMBL" id="AXE78842.1"/>
    </source>
</evidence>
<keyword evidence="1 6" id="KW-0645">Protease</keyword>
<dbReference type="GeneID" id="95520748"/>
<evidence type="ECO:0000313" key="10">
    <source>
        <dbReference type="Proteomes" id="UP000252698"/>
    </source>
</evidence>
<proteinExistence type="inferred from homology"/>
<dbReference type="AlphaFoldDB" id="A0A2Z5JET3"/>
<dbReference type="RefSeq" id="WP_114245405.1">
    <property type="nucleotide sequence ID" value="NZ_BMRN01000006.1"/>
</dbReference>
<keyword evidence="7" id="KW-0472">Membrane</keyword>
<dbReference type="Pfam" id="PF01435">
    <property type="entry name" value="Peptidase_M48"/>
    <property type="match status" value="1"/>
</dbReference>
<dbReference type="GO" id="GO:0006508">
    <property type="term" value="P:proteolysis"/>
    <property type="evidence" value="ECO:0007669"/>
    <property type="project" value="UniProtKB-KW"/>
</dbReference>
<gene>
    <name evidence="9" type="ORF">C5746_20110</name>
</gene>
<comment type="cofactor">
    <cofactor evidence="6">
        <name>Zn(2+)</name>
        <dbReference type="ChEBI" id="CHEBI:29105"/>
    </cofactor>
    <text evidence="6">Binds 1 zinc ion per subunit.</text>
</comment>
<organism evidence="9 10">
    <name type="scientific">Streptomyces atratus</name>
    <dbReference type="NCBI Taxonomy" id="1893"/>
    <lineage>
        <taxon>Bacteria</taxon>
        <taxon>Bacillati</taxon>
        <taxon>Actinomycetota</taxon>
        <taxon>Actinomycetes</taxon>
        <taxon>Kitasatosporales</taxon>
        <taxon>Streptomycetaceae</taxon>
        <taxon>Streptomyces</taxon>
    </lineage>
</organism>
<feature type="transmembrane region" description="Helical" evidence="7">
    <location>
        <begin position="81"/>
        <end position="105"/>
    </location>
</feature>
<name>A0A2Z5JET3_STRAR</name>
<dbReference type="InterPro" id="IPR052173">
    <property type="entry name" value="Beta-lactam_resp_regulator"/>
</dbReference>
<dbReference type="CDD" id="cd07326">
    <property type="entry name" value="M56_BlaR1_MecR1_like"/>
    <property type="match status" value="1"/>
</dbReference>
<keyword evidence="3 6" id="KW-0378">Hydrolase</keyword>
<dbReference type="EMBL" id="CP027306">
    <property type="protein sequence ID" value="AXE78842.1"/>
    <property type="molecule type" value="Genomic_DNA"/>
</dbReference>
<dbReference type="PANTHER" id="PTHR34978">
    <property type="entry name" value="POSSIBLE SENSOR-TRANSDUCER PROTEIN BLAR"/>
    <property type="match status" value="1"/>
</dbReference>
<sequence>MGVFVCLPLVLPLTALPIARLAEQHLHPRSATRLLAVVGTLLALCSTLCLGLLVVVGTAQLPGNPLPDSWSDPQVRDAVPYEVNAGIAAIGVLAAVIGACGWTVYRHVRLRIRAGRALSAAPSVTSDDVAVLPDPEPYAYALPGKPGRVVVSTAMTRCLDAGERRALIAHERAHLAARHHRYLLAAQLAARANPFLLPLRTAVAFSTERWADEEAARVVGDRRVVAVAVGKAALFSHRAPDASVGFAAFASSAPAAGPVPRRVAALLAPVPQARLWPPSSAHAALAALVATAGTAVSALSSLNAAVALVRILHAATPL</sequence>
<feature type="transmembrane region" description="Helical" evidence="7">
    <location>
        <begin position="34"/>
        <end position="61"/>
    </location>
</feature>
<evidence type="ECO:0000256" key="2">
    <source>
        <dbReference type="ARBA" id="ARBA00022723"/>
    </source>
</evidence>
<evidence type="ECO:0000256" key="3">
    <source>
        <dbReference type="ARBA" id="ARBA00022801"/>
    </source>
</evidence>
<evidence type="ECO:0000256" key="4">
    <source>
        <dbReference type="ARBA" id="ARBA00022833"/>
    </source>
</evidence>
<protein>
    <recommendedName>
        <fullName evidence="8">Peptidase M48 domain-containing protein</fullName>
    </recommendedName>
</protein>
<accession>A0A2Z5JET3</accession>
<dbReference type="GO" id="GO:0004222">
    <property type="term" value="F:metalloendopeptidase activity"/>
    <property type="evidence" value="ECO:0007669"/>
    <property type="project" value="InterPro"/>
</dbReference>
<keyword evidence="7" id="KW-0812">Transmembrane</keyword>
<evidence type="ECO:0000256" key="5">
    <source>
        <dbReference type="ARBA" id="ARBA00023049"/>
    </source>
</evidence>
<dbReference type="InterPro" id="IPR001915">
    <property type="entry name" value="Peptidase_M48"/>
</dbReference>
<dbReference type="KEGG" id="sata:C5746_20110"/>
<evidence type="ECO:0000256" key="7">
    <source>
        <dbReference type="SAM" id="Phobius"/>
    </source>
</evidence>
<evidence type="ECO:0000256" key="1">
    <source>
        <dbReference type="ARBA" id="ARBA00022670"/>
    </source>
</evidence>
<evidence type="ECO:0000259" key="8">
    <source>
        <dbReference type="Pfam" id="PF01435"/>
    </source>
</evidence>
<feature type="domain" description="Peptidase M48" evidence="8">
    <location>
        <begin position="129"/>
        <end position="214"/>
    </location>
</feature>
<dbReference type="Gene3D" id="3.30.2010.10">
    <property type="entry name" value="Metalloproteases ('zincins'), catalytic domain"/>
    <property type="match status" value="1"/>
</dbReference>
<keyword evidence="4 6" id="KW-0862">Zinc</keyword>
<keyword evidence="2" id="KW-0479">Metal-binding</keyword>
<comment type="similarity">
    <text evidence="6">Belongs to the peptidase M48 family.</text>
</comment>
<keyword evidence="7" id="KW-1133">Transmembrane helix</keyword>
<dbReference type="GO" id="GO:0046872">
    <property type="term" value="F:metal ion binding"/>
    <property type="evidence" value="ECO:0007669"/>
    <property type="project" value="UniProtKB-KW"/>
</dbReference>
<dbReference type="PANTHER" id="PTHR34978:SF3">
    <property type="entry name" value="SLR0241 PROTEIN"/>
    <property type="match status" value="1"/>
</dbReference>
<keyword evidence="5 6" id="KW-0482">Metalloprotease</keyword>
<evidence type="ECO:0000256" key="6">
    <source>
        <dbReference type="RuleBase" id="RU003983"/>
    </source>
</evidence>